<accession>A0A0C9VPA6</accession>
<feature type="non-terminal residue" evidence="1">
    <location>
        <position position="1"/>
    </location>
</feature>
<dbReference type="EMBL" id="KN839886">
    <property type="protein sequence ID" value="KIJ59525.1"/>
    <property type="molecule type" value="Genomic_DNA"/>
</dbReference>
<organism evidence="1 2">
    <name type="scientific">Hydnomerulius pinastri MD-312</name>
    <dbReference type="NCBI Taxonomy" id="994086"/>
    <lineage>
        <taxon>Eukaryota</taxon>
        <taxon>Fungi</taxon>
        <taxon>Dikarya</taxon>
        <taxon>Basidiomycota</taxon>
        <taxon>Agaricomycotina</taxon>
        <taxon>Agaricomycetes</taxon>
        <taxon>Agaricomycetidae</taxon>
        <taxon>Boletales</taxon>
        <taxon>Boletales incertae sedis</taxon>
        <taxon>Leucogyrophana</taxon>
    </lineage>
</organism>
<evidence type="ECO:0000313" key="1">
    <source>
        <dbReference type="EMBL" id="KIJ59525.1"/>
    </source>
</evidence>
<gene>
    <name evidence="1" type="ORF">HYDPIDRAFT_49728</name>
</gene>
<proteinExistence type="predicted"/>
<sequence>KRAIGTFFEWDKLDRTVSGAQQALGTKLHQQTRKAISKRQPALMSAIRKFNTYCEQLEDLYDPKWSIPLLDPLPTKLNELHNHPSLMEDVWISPSVGEIPRWMEDQDVQDRICAMLKRDRCLEEQRRLGAEADNLCRWYGTELAAVELVLHTTGNEIFYVALKQCREDVLSLSSRWSNSLASASRFSSQTKEATSLAMQLSGGTPEVSLFWVNPMTIEAPDASPEEASIDLDHISGPLNGGLEMENPVLVDYLAEEPSGPIDEDDSGDDNPSWDSITTEIVWVIPAVRHGFPRLSFEPCDIAMLASPTARINDVCINGCIPLLFSALMVPATHNFAVFSTHNLTHICYNAPDHVLWKATAWTMFWSKNIWIIPIHRPSPVGHWVLCIANFSRKQLLLFDSLGKQKPWWADVHVSTSYH</sequence>
<dbReference type="OrthoDB" id="3364670at2759"/>
<evidence type="ECO:0000313" key="2">
    <source>
        <dbReference type="Proteomes" id="UP000053820"/>
    </source>
</evidence>
<evidence type="ECO:0008006" key="3">
    <source>
        <dbReference type="Google" id="ProtNLM"/>
    </source>
</evidence>
<name>A0A0C9VPA6_9AGAM</name>
<dbReference type="SUPFAM" id="SSF54001">
    <property type="entry name" value="Cysteine proteinases"/>
    <property type="match status" value="1"/>
</dbReference>
<protein>
    <recommendedName>
        <fullName evidence="3">Ubiquitin-like protease family profile domain-containing protein</fullName>
    </recommendedName>
</protein>
<reference evidence="1 2" key="1">
    <citation type="submission" date="2014-04" db="EMBL/GenBank/DDBJ databases">
        <title>Evolutionary Origins and Diversification of the Mycorrhizal Mutualists.</title>
        <authorList>
            <consortium name="DOE Joint Genome Institute"/>
            <consortium name="Mycorrhizal Genomics Consortium"/>
            <person name="Kohler A."/>
            <person name="Kuo A."/>
            <person name="Nagy L.G."/>
            <person name="Floudas D."/>
            <person name="Copeland A."/>
            <person name="Barry K.W."/>
            <person name="Cichocki N."/>
            <person name="Veneault-Fourrey C."/>
            <person name="LaButti K."/>
            <person name="Lindquist E.A."/>
            <person name="Lipzen A."/>
            <person name="Lundell T."/>
            <person name="Morin E."/>
            <person name="Murat C."/>
            <person name="Riley R."/>
            <person name="Ohm R."/>
            <person name="Sun H."/>
            <person name="Tunlid A."/>
            <person name="Henrissat B."/>
            <person name="Grigoriev I.V."/>
            <person name="Hibbett D.S."/>
            <person name="Martin F."/>
        </authorList>
    </citation>
    <scope>NUCLEOTIDE SEQUENCE [LARGE SCALE GENOMIC DNA]</scope>
    <source>
        <strain evidence="1 2">MD-312</strain>
    </source>
</reference>
<feature type="non-terminal residue" evidence="1">
    <location>
        <position position="418"/>
    </location>
</feature>
<dbReference type="InterPro" id="IPR038765">
    <property type="entry name" value="Papain-like_cys_pep_sf"/>
</dbReference>
<keyword evidence="2" id="KW-1185">Reference proteome</keyword>
<dbReference type="Proteomes" id="UP000053820">
    <property type="component" value="Unassembled WGS sequence"/>
</dbReference>
<dbReference type="HOGENOM" id="CLU_041329_0_0_1"/>
<dbReference type="Gene3D" id="3.40.395.10">
    <property type="entry name" value="Adenoviral Proteinase, Chain A"/>
    <property type="match status" value="1"/>
</dbReference>
<dbReference type="AlphaFoldDB" id="A0A0C9VPA6"/>